<sequence>MTGKEQVYAATRVLLEKGFAADDSAFMPGRPVWTQTNAENLAERLEYQPVPTEGKKPPFPERYRTALEGADPDVVQLAAELLYLNLLAPSDIKGVTKRVAVRTVLKAMPRPVAVPAELDAALDGGITPFGPAVAYRSQQIAWMARVAANVSSFPHQDRRAALDGPWEFRALLDATPNSTAHAQRLALLHLAFPDTFPDTVSINGLKAFVSAHAAEVGALTGDLERDFAAIRVAIEARGEPFDLSLWLQQWAKNPPDGQSNSVPYRRGWLVRGASVQGRNLVPRWLAEGYCSISMPGYPQVDVGLTRSEIAQVVRDVESGLSPAQERTRVTLLDHFLNRMAQGDLVVTVNEDRVHVGVVTGGPYWLPGQLPAHYRREVRWLKASLRRGDLTDAAQDRLTGQASLVDLGETAREIAELVDLDPLTDINDDEEVGPLDDVLRDPLGSDGLPKPTNVVVEQPPLAGLPEPTAELACELLVDSDWLVETVDLLEEKRQLVLYGPPGTGKTYLAQEVARFVAEQTNGSHRLVQFHPSYAYEDFVEGFRPGLGADGTFRFAKEFGPLRRLVEDAAANPSGAYVLVIDEINRANLAKVFGELYFLLEYRNRMIELQYSAGEEFRLPANVFVIGTMNTADRSIALVDAAMRRRFAWQPLFPGEPPVADMLRRWLAKHDLPAHVADLLDALNAAIGDRDAAVGPSYLMNQRVASEAGLARIWRTQILPLLEERHLGEHADVAGYVRDRYGLATLLASALPAMPPAEESDSGADAAGQ</sequence>
<keyword evidence="2" id="KW-0540">Nuclease</keyword>
<keyword evidence="3" id="KW-1185">Reference proteome</keyword>
<dbReference type="InterPro" id="IPR052934">
    <property type="entry name" value="Methyl-DNA_Rec/Restrict_Enz"/>
</dbReference>
<dbReference type="PANTHER" id="PTHR37291">
    <property type="entry name" value="5-METHYLCYTOSINE-SPECIFIC RESTRICTION ENZYME B"/>
    <property type="match status" value="1"/>
</dbReference>
<dbReference type="RefSeq" id="WP_101830581.1">
    <property type="nucleotide sequence ID" value="NZ_FZMO01000054.1"/>
</dbReference>
<name>A0A2I2KLP5_9ACTN</name>
<dbReference type="InterPro" id="IPR027417">
    <property type="entry name" value="P-loop_NTPase"/>
</dbReference>
<dbReference type="AlphaFoldDB" id="A0A2I2KLP5"/>
<keyword evidence="2" id="KW-0378">Hydrolase</keyword>
<evidence type="ECO:0000313" key="2">
    <source>
        <dbReference type="EMBL" id="SNQ46588.1"/>
    </source>
</evidence>
<dbReference type="EMBL" id="FZMO01000054">
    <property type="protein sequence ID" value="SNQ46588.1"/>
    <property type="molecule type" value="Genomic_DNA"/>
</dbReference>
<organism evidence="2 3">
    <name type="scientific">Frankia canadensis</name>
    <dbReference type="NCBI Taxonomy" id="1836972"/>
    <lineage>
        <taxon>Bacteria</taxon>
        <taxon>Bacillati</taxon>
        <taxon>Actinomycetota</taxon>
        <taxon>Actinomycetes</taxon>
        <taxon>Frankiales</taxon>
        <taxon>Frankiaceae</taxon>
        <taxon>Frankia</taxon>
    </lineage>
</organism>
<evidence type="ECO:0000313" key="3">
    <source>
        <dbReference type="Proteomes" id="UP000234331"/>
    </source>
</evidence>
<proteinExistence type="predicted"/>
<dbReference type="InterPro" id="IPR003593">
    <property type="entry name" value="AAA+_ATPase"/>
</dbReference>
<dbReference type="GO" id="GO:0004519">
    <property type="term" value="F:endonuclease activity"/>
    <property type="evidence" value="ECO:0007669"/>
    <property type="project" value="UniProtKB-KW"/>
</dbReference>
<dbReference type="Proteomes" id="UP000234331">
    <property type="component" value="Unassembled WGS sequence"/>
</dbReference>
<dbReference type="InterPro" id="IPR011704">
    <property type="entry name" value="ATPase_dyneun-rel_AAA"/>
</dbReference>
<dbReference type="Gene3D" id="3.40.50.300">
    <property type="entry name" value="P-loop containing nucleotide triphosphate hydrolases"/>
    <property type="match status" value="1"/>
</dbReference>
<dbReference type="PANTHER" id="PTHR37291:SF1">
    <property type="entry name" value="TYPE IV METHYL-DIRECTED RESTRICTION ENZYME ECOKMCRB SUBUNIT"/>
    <property type="match status" value="1"/>
</dbReference>
<accession>A0A2I2KLP5</accession>
<gene>
    <name evidence="2" type="ORF">FRACA_1470005</name>
</gene>
<dbReference type="SMART" id="SM00382">
    <property type="entry name" value="AAA"/>
    <property type="match status" value="1"/>
</dbReference>
<dbReference type="OrthoDB" id="9781481at2"/>
<dbReference type="GO" id="GO:0005524">
    <property type="term" value="F:ATP binding"/>
    <property type="evidence" value="ECO:0007669"/>
    <property type="project" value="InterPro"/>
</dbReference>
<reference evidence="2 3" key="1">
    <citation type="submission" date="2017-06" db="EMBL/GenBank/DDBJ databases">
        <authorList>
            <person name="Kim H.J."/>
            <person name="Triplett B.A."/>
        </authorList>
    </citation>
    <scope>NUCLEOTIDE SEQUENCE [LARGE SCALE GENOMIC DNA]</scope>
    <source>
        <strain evidence="2">FRACA_ARgP5</strain>
    </source>
</reference>
<dbReference type="GO" id="GO:0016887">
    <property type="term" value="F:ATP hydrolysis activity"/>
    <property type="evidence" value="ECO:0007669"/>
    <property type="project" value="InterPro"/>
</dbReference>
<keyword evidence="2" id="KW-0255">Endonuclease</keyword>
<dbReference type="Pfam" id="PF07728">
    <property type="entry name" value="AAA_5"/>
    <property type="match status" value="1"/>
</dbReference>
<dbReference type="CDD" id="cd00009">
    <property type="entry name" value="AAA"/>
    <property type="match status" value="1"/>
</dbReference>
<feature type="domain" description="AAA+ ATPase" evidence="1">
    <location>
        <begin position="490"/>
        <end position="651"/>
    </location>
</feature>
<protein>
    <submittedName>
        <fullName evidence="2">GTPase subunit of restriction endonuclease</fullName>
    </submittedName>
</protein>
<dbReference type="SUPFAM" id="SSF52540">
    <property type="entry name" value="P-loop containing nucleoside triphosphate hydrolases"/>
    <property type="match status" value="1"/>
</dbReference>
<evidence type="ECO:0000259" key="1">
    <source>
        <dbReference type="SMART" id="SM00382"/>
    </source>
</evidence>